<dbReference type="InterPro" id="IPR036361">
    <property type="entry name" value="SAP_dom_sf"/>
</dbReference>
<dbReference type="InterPro" id="IPR002156">
    <property type="entry name" value="RNaseH_domain"/>
</dbReference>
<dbReference type="Proteomes" id="UP000279307">
    <property type="component" value="Chromosome 13"/>
</dbReference>
<organism evidence="2">
    <name type="scientific">Ooceraea biroi</name>
    <name type="common">Clonal raider ant</name>
    <name type="synonym">Cerapachys biroi</name>
    <dbReference type="NCBI Taxonomy" id="2015173"/>
    <lineage>
        <taxon>Eukaryota</taxon>
        <taxon>Metazoa</taxon>
        <taxon>Ecdysozoa</taxon>
        <taxon>Arthropoda</taxon>
        <taxon>Hexapoda</taxon>
        <taxon>Insecta</taxon>
        <taxon>Pterygota</taxon>
        <taxon>Neoptera</taxon>
        <taxon>Endopterygota</taxon>
        <taxon>Hymenoptera</taxon>
        <taxon>Apocrita</taxon>
        <taxon>Aculeata</taxon>
        <taxon>Formicoidea</taxon>
        <taxon>Formicidae</taxon>
        <taxon>Dorylinae</taxon>
        <taxon>Ooceraea</taxon>
    </lineage>
</organism>
<proteinExistence type="predicted"/>
<comment type="caution">
    <text evidence="2">The sequence shown here is derived from an EMBL/GenBank/DDBJ whole genome shotgun (WGS) entry which is preliminary data.</text>
</comment>
<dbReference type="SMART" id="SM00513">
    <property type="entry name" value="SAP"/>
    <property type="match status" value="1"/>
</dbReference>
<dbReference type="GO" id="GO:0005737">
    <property type="term" value="C:cytoplasm"/>
    <property type="evidence" value="ECO:0007669"/>
    <property type="project" value="UniProtKB-ARBA"/>
</dbReference>
<dbReference type="InterPro" id="IPR012337">
    <property type="entry name" value="RNaseH-like_sf"/>
</dbReference>
<feature type="domain" description="SAP" evidence="1">
    <location>
        <begin position="9"/>
        <end position="43"/>
    </location>
</feature>
<sequence length="256" mass="29277">MPGGQKRALCSLTISELKEELRTRDLPVSGNKNELLARLLEVDPDFDISGENEEIEETVRVPSVTERKGKESYKVVIGWIPGHKGMQGNEMADRLAKSVTEEDLDNRIKVPYYDWIALYKEEVYKNFVMEPSRVRDQREESEQWTPRERGRLLEMSFGSPGAWEEPNYSRNYRIPPPKRQSAYWTPGILISMIRRIVTTPVKYRGEPAGQSGWRTLPPRRQRHPCLGLASLAGTIGVQQHEVGTGRNFRGRAPEGD</sequence>
<dbReference type="PROSITE" id="PS50800">
    <property type="entry name" value="SAP"/>
    <property type="match status" value="1"/>
</dbReference>
<dbReference type="SUPFAM" id="SSF53098">
    <property type="entry name" value="Ribonuclease H-like"/>
    <property type="match status" value="1"/>
</dbReference>
<dbReference type="InterPro" id="IPR003034">
    <property type="entry name" value="SAP_dom"/>
</dbReference>
<evidence type="ECO:0000259" key="1">
    <source>
        <dbReference type="PROSITE" id="PS50800"/>
    </source>
</evidence>
<dbReference type="EMBL" id="QOIP01000013">
    <property type="protein sequence ID" value="RLU15344.1"/>
    <property type="molecule type" value="Genomic_DNA"/>
</dbReference>
<dbReference type="InterPro" id="IPR036397">
    <property type="entry name" value="RNaseH_sf"/>
</dbReference>
<dbReference type="Gene3D" id="3.30.420.10">
    <property type="entry name" value="Ribonuclease H-like superfamily/Ribonuclease H"/>
    <property type="match status" value="1"/>
</dbReference>
<dbReference type="AlphaFoldDB" id="A0A3L8D541"/>
<dbReference type="OrthoDB" id="417270at2759"/>
<dbReference type="Gene3D" id="1.10.720.30">
    <property type="entry name" value="SAP domain"/>
    <property type="match status" value="1"/>
</dbReference>
<dbReference type="Pfam" id="PF02037">
    <property type="entry name" value="SAP"/>
    <property type="match status" value="1"/>
</dbReference>
<dbReference type="SUPFAM" id="SSF68906">
    <property type="entry name" value="SAP domain"/>
    <property type="match status" value="1"/>
</dbReference>
<evidence type="ECO:0000313" key="2">
    <source>
        <dbReference type="EMBL" id="RLU15344.1"/>
    </source>
</evidence>
<accession>A0A3L8D541</accession>
<dbReference type="Pfam" id="PF00075">
    <property type="entry name" value="RNase_H"/>
    <property type="match status" value="1"/>
</dbReference>
<dbReference type="GO" id="GO:0004523">
    <property type="term" value="F:RNA-DNA hybrid ribonuclease activity"/>
    <property type="evidence" value="ECO:0007669"/>
    <property type="project" value="InterPro"/>
</dbReference>
<gene>
    <name evidence="2" type="ORF">DMN91_012338</name>
</gene>
<reference evidence="2" key="2">
    <citation type="submission" date="2018-07" db="EMBL/GenBank/DDBJ databases">
        <authorList>
            <person name="Mckenzie S.K."/>
            <person name="Kronauer D.J.C."/>
        </authorList>
    </citation>
    <scope>NUCLEOTIDE SEQUENCE</scope>
    <source>
        <strain evidence="2">Clonal line C1</strain>
    </source>
</reference>
<reference evidence="2" key="1">
    <citation type="journal article" date="2018" name="Genome Res.">
        <title>The genomic architecture and molecular evolution of ant odorant receptors.</title>
        <authorList>
            <person name="McKenzie S.K."/>
            <person name="Kronauer D.J.C."/>
        </authorList>
    </citation>
    <scope>NUCLEOTIDE SEQUENCE [LARGE SCALE GENOMIC DNA]</scope>
    <source>
        <strain evidence="2">Clonal line C1</strain>
    </source>
</reference>
<dbReference type="GO" id="GO:0003676">
    <property type="term" value="F:nucleic acid binding"/>
    <property type="evidence" value="ECO:0007669"/>
    <property type="project" value="InterPro"/>
</dbReference>
<name>A0A3L8D541_OOCBI</name>
<protein>
    <recommendedName>
        <fullName evidence="1">SAP domain-containing protein</fullName>
    </recommendedName>
</protein>